<protein>
    <submittedName>
        <fullName evidence="1">Phospholipid/glycerol acyltransferase</fullName>
    </submittedName>
</protein>
<dbReference type="GO" id="GO:0042840">
    <property type="term" value="P:D-glucuronate catabolic process"/>
    <property type="evidence" value="ECO:0007669"/>
    <property type="project" value="TreeGrafter"/>
</dbReference>
<proteinExistence type="predicted"/>
<comment type="caution">
    <text evidence="1">The sequence shown here is derived from an EMBL/GenBank/DDBJ whole genome shotgun (WGS) entry which is preliminary data.</text>
</comment>
<accession>J9FAN2</accession>
<name>J9FAN2_9ZZZZ</name>
<organism evidence="1">
    <name type="scientific">gut metagenome</name>
    <dbReference type="NCBI Taxonomy" id="749906"/>
    <lineage>
        <taxon>unclassified sequences</taxon>
        <taxon>metagenomes</taxon>
        <taxon>organismal metagenomes</taxon>
    </lineage>
</organism>
<gene>
    <name evidence="1" type="ORF">EVA_20404</name>
</gene>
<dbReference type="PANTHER" id="PTHR30068:SF3">
    <property type="entry name" value="PHOSPHOLIPID_GLYCEROL ACYLTRANSFERASE DOMAIN-CONTAINING PROTEIN"/>
    <property type="match status" value="1"/>
</dbReference>
<dbReference type="EMBL" id="AMCI01008147">
    <property type="protein sequence ID" value="EJW91488.1"/>
    <property type="molecule type" value="Genomic_DNA"/>
</dbReference>
<dbReference type="GO" id="GO:0016746">
    <property type="term" value="F:acyltransferase activity"/>
    <property type="evidence" value="ECO:0007669"/>
    <property type="project" value="UniProtKB-KW"/>
</dbReference>
<keyword evidence="1" id="KW-0012">Acyltransferase</keyword>
<dbReference type="GO" id="GO:0019698">
    <property type="term" value="P:D-galacturonate catabolic process"/>
    <property type="evidence" value="ECO:0007669"/>
    <property type="project" value="TreeGrafter"/>
</dbReference>
<keyword evidence="1" id="KW-0808">Transferase</keyword>
<evidence type="ECO:0000313" key="1">
    <source>
        <dbReference type="EMBL" id="EJW91488.1"/>
    </source>
</evidence>
<reference evidence="1" key="1">
    <citation type="journal article" date="2012" name="PLoS ONE">
        <title>Gene sets for utilization of primary and secondary nutrition supplies in the distal gut of endangered iberian lynx.</title>
        <authorList>
            <person name="Alcaide M."/>
            <person name="Messina E."/>
            <person name="Richter M."/>
            <person name="Bargiela R."/>
            <person name="Peplies J."/>
            <person name="Huws S.A."/>
            <person name="Newbold C.J."/>
            <person name="Golyshin P.N."/>
            <person name="Simon M.A."/>
            <person name="Lopez G."/>
            <person name="Yakimov M.M."/>
            <person name="Ferrer M."/>
        </authorList>
    </citation>
    <scope>NUCLEOTIDE SEQUENCE</scope>
</reference>
<dbReference type="PANTHER" id="PTHR30068">
    <property type="entry name" value="URONATE ISOMERASE"/>
    <property type="match status" value="1"/>
</dbReference>
<dbReference type="AlphaFoldDB" id="J9FAN2"/>
<sequence>MFEELIADPLFQQVVASVIPDVPFEALAAKMRQCTDNLSFQKAFFYGLLWDLVQKTATGLTFDCEALTDRQRPYTFISNHRDIILDSAFLSILLIDQGMNTVEIAIGDNLLIYPWIQKLVRINKSFIVQRGLNLRQQLESSARMSRYMHFAVTQKHENLWIAQRQGRAKDSNDRTQDSVLKMMAMGGPSDPIESLKELNLVPLAISYEYDPCDYLKAQEMQQKRDNPDFQKSPQDDLINMQTGLYGYKGRIHFHTAACLNDELDALKERRLPKTELYAAISALIDRHIHQQYRIYAGNRVAYDLLTGEARFAETYTAEEKARFEGYLQQQINKVSLPQKDEAFLRRQLLTMYANPLINQLKTQEVSE</sequence>